<dbReference type="InterPro" id="IPR028978">
    <property type="entry name" value="Chorismate_lyase_/UTRA_dom_sf"/>
</dbReference>
<dbReference type="GeneID" id="83217904"/>
<name>A0AAD7UWI1_9FUNG</name>
<evidence type="ECO:0000313" key="2">
    <source>
        <dbReference type="Proteomes" id="UP001234581"/>
    </source>
</evidence>
<organism evidence="1 2">
    <name type="scientific">Lichtheimia ornata</name>
    <dbReference type="NCBI Taxonomy" id="688661"/>
    <lineage>
        <taxon>Eukaryota</taxon>
        <taxon>Fungi</taxon>
        <taxon>Fungi incertae sedis</taxon>
        <taxon>Mucoromycota</taxon>
        <taxon>Mucoromycotina</taxon>
        <taxon>Mucoromycetes</taxon>
        <taxon>Mucorales</taxon>
        <taxon>Lichtheimiaceae</taxon>
        <taxon>Lichtheimia</taxon>
    </lineage>
</organism>
<keyword evidence="2" id="KW-1185">Reference proteome</keyword>
<dbReference type="Proteomes" id="UP001234581">
    <property type="component" value="Unassembled WGS sequence"/>
</dbReference>
<accession>A0AAD7UWI1</accession>
<sequence length="238" mass="26682">MPCFPIPDPKGTSHYTRIPFEFDQELTASRVFVKLPDGFSPLERMVLQTTGNLQRLLSAYFNVPSRVTIIKNELVPCDAGSSGSDDDDDTCRHSSASDLKSNLDMRFERRILMHFGDKFAYDADSIVTVNDQKTLGLLTNHEFGLGQVFSHLRHTPKFALHAIGRHGTEHGSSFWRDYTLQAPGVVNCFIRETFVEGLFEPFTGEPSNQGTIWYSPECCCGASTSTTTRRPEAQHTLI</sequence>
<comment type="caution">
    <text evidence="1">The sequence shown here is derived from an EMBL/GenBank/DDBJ whole genome shotgun (WGS) entry which is preliminary data.</text>
</comment>
<proteinExistence type="predicted"/>
<dbReference type="EMBL" id="JARTCD010000071">
    <property type="protein sequence ID" value="KAJ8653820.1"/>
    <property type="molecule type" value="Genomic_DNA"/>
</dbReference>
<reference evidence="1 2" key="1">
    <citation type="submission" date="2023-03" db="EMBL/GenBank/DDBJ databases">
        <title>Genome sequence of Lichtheimia ornata CBS 291.66.</title>
        <authorList>
            <person name="Mohabir J.T."/>
            <person name="Shea T.P."/>
            <person name="Kurbessoian T."/>
            <person name="Berby B."/>
            <person name="Fontaine J."/>
            <person name="Livny J."/>
            <person name="Gnirke A."/>
            <person name="Stajich J.E."/>
            <person name="Cuomo C.A."/>
        </authorList>
    </citation>
    <scope>NUCLEOTIDE SEQUENCE [LARGE SCALE GENOMIC DNA]</scope>
    <source>
        <strain evidence="1">CBS 291.66</strain>
    </source>
</reference>
<protein>
    <submittedName>
        <fullName evidence="1">Uncharacterized protein</fullName>
    </submittedName>
</protein>
<gene>
    <name evidence="1" type="ORF">O0I10_010501</name>
</gene>
<dbReference type="RefSeq" id="XP_058338734.1">
    <property type="nucleotide sequence ID" value="XM_058490480.1"/>
</dbReference>
<evidence type="ECO:0000313" key="1">
    <source>
        <dbReference type="EMBL" id="KAJ8653820.1"/>
    </source>
</evidence>
<dbReference type="Gene3D" id="3.40.1410.10">
    <property type="entry name" value="Chorismate lyase-like"/>
    <property type="match status" value="1"/>
</dbReference>
<dbReference type="AlphaFoldDB" id="A0AAD7UWI1"/>